<dbReference type="InterPro" id="IPR001909">
    <property type="entry name" value="KRAB"/>
</dbReference>
<dbReference type="FunFam" id="3.30.160.60:FF:002063">
    <property type="entry name" value="RB associated KRAB zinc finger"/>
    <property type="match status" value="1"/>
</dbReference>
<organism evidence="15 16">
    <name type="scientific">Equus caballus</name>
    <name type="common">Horse</name>
    <dbReference type="NCBI Taxonomy" id="9796"/>
    <lineage>
        <taxon>Eukaryota</taxon>
        <taxon>Metazoa</taxon>
        <taxon>Chordata</taxon>
        <taxon>Craniata</taxon>
        <taxon>Vertebrata</taxon>
        <taxon>Euteleostomi</taxon>
        <taxon>Mammalia</taxon>
        <taxon>Eutheria</taxon>
        <taxon>Laurasiatheria</taxon>
        <taxon>Perissodactyla</taxon>
        <taxon>Equidae</taxon>
        <taxon>Equus</taxon>
    </lineage>
</organism>
<keyword evidence="6 12" id="KW-0863">Zinc-finger</keyword>
<feature type="domain" description="C2H2-type" evidence="13">
    <location>
        <begin position="210"/>
        <end position="237"/>
    </location>
</feature>
<dbReference type="FunFam" id="3.30.160.60:FF:000127">
    <property type="entry name" value="Zinc finger protein 354C"/>
    <property type="match status" value="1"/>
</dbReference>
<dbReference type="SUPFAM" id="SSF57667">
    <property type="entry name" value="beta-beta-alpha zinc fingers"/>
    <property type="match status" value="4"/>
</dbReference>
<keyword evidence="8" id="KW-0805">Transcription regulation</keyword>
<dbReference type="InterPro" id="IPR036051">
    <property type="entry name" value="KRAB_dom_sf"/>
</dbReference>
<dbReference type="InterPro" id="IPR013087">
    <property type="entry name" value="Znf_C2H2_type"/>
</dbReference>
<feature type="domain" description="C2H2-type" evidence="13">
    <location>
        <begin position="350"/>
        <end position="377"/>
    </location>
</feature>
<feature type="domain" description="C2H2-type" evidence="13">
    <location>
        <begin position="294"/>
        <end position="321"/>
    </location>
</feature>
<dbReference type="AlphaFoldDB" id="A0A9L0RX77"/>
<evidence type="ECO:0000256" key="5">
    <source>
        <dbReference type="ARBA" id="ARBA00022737"/>
    </source>
</evidence>
<accession>A0A9L0RX77</accession>
<dbReference type="Proteomes" id="UP000002281">
    <property type="component" value="Chromosome 10"/>
</dbReference>
<evidence type="ECO:0000256" key="3">
    <source>
        <dbReference type="ARBA" id="ARBA00006991"/>
    </source>
</evidence>
<evidence type="ECO:0000256" key="12">
    <source>
        <dbReference type="PROSITE-ProRule" id="PRU00042"/>
    </source>
</evidence>
<dbReference type="CDD" id="cd07765">
    <property type="entry name" value="KRAB_A-box"/>
    <property type="match status" value="1"/>
</dbReference>
<comment type="subcellular location">
    <subcellularLocation>
        <location evidence="2">Nucleus</location>
    </subcellularLocation>
</comment>
<evidence type="ECO:0000256" key="2">
    <source>
        <dbReference type="ARBA" id="ARBA00004123"/>
    </source>
</evidence>
<evidence type="ECO:0000259" key="13">
    <source>
        <dbReference type="PROSITE" id="PS50157"/>
    </source>
</evidence>
<dbReference type="GO" id="GO:0006357">
    <property type="term" value="P:regulation of transcription by RNA polymerase II"/>
    <property type="evidence" value="ECO:0000318"/>
    <property type="project" value="GO_Central"/>
</dbReference>
<reference evidence="15" key="2">
    <citation type="submission" date="2025-08" db="UniProtKB">
        <authorList>
            <consortium name="Ensembl"/>
        </authorList>
    </citation>
    <scope>IDENTIFICATION</scope>
    <source>
        <strain evidence="15">Thoroughbred</strain>
    </source>
</reference>
<reference evidence="15 16" key="1">
    <citation type="journal article" date="2009" name="Science">
        <title>Genome sequence, comparative analysis, and population genetics of the domestic horse.</title>
        <authorList>
            <consortium name="Broad Institute Genome Sequencing Platform"/>
            <consortium name="Broad Institute Whole Genome Assembly Team"/>
            <person name="Wade C.M."/>
            <person name="Giulotto E."/>
            <person name="Sigurdsson S."/>
            <person name="Zoli M."/>
            <person name="Gnerre S."/>
            <person name="Imsland F."/>
            <person name="Lear T.L."/>
            <person name="Adelson D.L."/>
            <person name="Bailey E."/>
            <person name="Bellone R.R."/>
            <person name="Bloecker H."/>
            <person name="Distl O."/>
            <person name="Edgar R.C."/>
            <person name="Garber M."/>
            <person name="Leeb T."/>
            <person name="Mauceli E."/>
            <person name="MacLeod J.N."/>
            <person name="Penedo M.C.T."/>
            <person name="Raison J.M."/>
            <person name="Sharpe T."/>
            <person name="Vogel J."/>
            <person name="Andersson L."/>
            <person name="Antczak D.F."/>
            <person name="Biagi T."/>
            <person name="Binns M.M."/>
            <person name="Chowdhary B.P."/>
            <person name="Coleman S.J."/>
            <person name="Della Valle G."/>
            <person name="Fryc S."/>
            <person name="Guerin G."/>
            <person name="Hasegawa T."/>
            <person name="Hill E.W."/>
            <person name="Jurka J."/>
            <person name="Kiialainen A."/>
            <person name="Lindgren G."/>
            <person name="Liu J."/>
            <person name="Magnani E."/>
            <person name="Mickelson J.R."/>
            <person name="Murray J."/>
            <person name="Nergadze S.G."/>
            <person name="Onofrio R."/>
            <person name="Pedroni S."/>
            <person name="Piras M.F."/>
            <person name="Raudsepp T."/>
            <person name="Rocchi M."/>
            <person name="Roeed K.H."/>
            <person name="Ryder O.A."/>
            <person name="Searle S."/>
            <person name="Skow L."/>
            <person name="Swinburne J.E."/>
            <person name="Syvaenen A.C."/>
            <person name="Tozaki T."/>
            <person name="Valberg S.J."/>
            <person name="Vaudin M."/>
            <person name="White J.R."/>
            <person name="Zody M.C."/>
            <person name="Lander E.S."/>
            <person name="Lindblad-Toh K."/>
        </authorList>
    </citation>
    <scope>NUCLEOTIDE SEQUENCE [LARGE SCALE GENOMIC DNA]</scope>
    <source>
        <strain evidence="15 16">Thoroughbred</strain>
    </source>
</reference>
<dbReference type="Gene3D" id="6.10.140.140">
    <property type="match status" value="1"/>
</dbReference>
<name>A0A9L0RX77_HORSE</name>
<dbReference type="GeneTree" id="ENSGT00950000182890"/>
<dbReference type="FunFam" id="3.30.160.60:FF:000098">
    <property type="entry name" value="Zinc finger protein 614"/>
    <property type="match status" value="1"/>
</dbReference>
<dbReference type="Ensembl" id="ENSECAT00000118397.1">
    <property type="protein sequence ID" value="ENSECAP00000066419.1"/>
    <property type="gene ID" value="ENSECAG00000042970.2"/>
</dbReference>
<feature type="domain" description="C2H2-type" evidence="13">
    <location>
        <begin position="378"/>
        <end position="405"/>
    </location>
</feature>
<dbReference type="SMART" id="SM00349">
    <property type="entry name" value="KRAB"/>
    <property type="match status" value="1"/>
</dbReference>
<sequence length="429" mass="49458">CEFWSWREWAGSSVTFEDVAVDLSQEEWELLDGTQRLLYHDVMLENFALVASLGLASSRFHVVAQLELRGETWVPDKADMTPATARGPWHWGICSRQKLHVCVACGRQLWFNVSIHQQQKQHSGEKHLRKNEDWALFIKNCRVLMLENRFTCGDGETDLLPSLGPLQHQTAHSCGNSPRRTEGREAFHTGEGCKNSLIEHQRIHAGERPFECIECGKFFHYNSSLIVHHRVHMGVRPYECSECGEAFSYKKRLVQHQRMHAGERAPECSECGKAFSKKCRLVQHQRIHTTERPYECSECGKFFRQSSILIEHQRIHTGATPFNCSECGKSFRCKITLVLHQRIHTGERPHKCSECGKFFRQSSGLVSHQRVHTGEKPHECMKCGKFFSQNSSLMIHQRVHTGERPYECSKCGKLFSHKSSLIKHQRSHL</sequence>
<evidence type="ECO:0000256" key="10">
    <source>
        <dbReference type="ARBA" id="ARBA00023163"/>
    </source>
</evidence>
<dbReference type="PROSITE" id="PS00028">
    <property type="entry name" value="ZINC_FINGER_C2H2_1"/>
    <property type="match status" value="8"/>
</dbReference>
<evidence type="ECO:0000256" key="4">
    <source>
        <dbReference type="ARBA" id="ARBA00022723"/>
    </source>
</evidence>
<comment type="similarity">
    <text evidence="3">Belongs to the krueppel C2H2-type zinc-finger protein family.</text>
</comment>
<feature type="domain" description="C2H2-type" evidence="13">
    <location>
        <begin position="238"/>
        <end position="265"/>
    </location>
</feature>
<dbReference type="PROSITE" id="PS50157">
    <property type="entry name" value="ZINC_FINGER_C2H2_2"/>
    <property type="match status" value="9"/>
</dbReference>
<dbReference type="GO" id="GO:0000981">
    <property type="term" value="F:DNA-binding transcription factor activity, RNA polymerase II-specific"/>
    <property type="evidence" value="ECO:0000318"/>
    <property type="project" value="GO_Central"/>
</dbReference>
<dbReference type="GO" id="GO:0008270">
    <property type="term" value="F:zinc ion binding"/>
    <property type="evidence" value="ECO:0007669"/>
    <property type="project" value="UniProtKB-KW"/>
</dbReference>
<reference evidence="15" key="3">
    <citation type="submission" date="2025-09" db="UniProtKB">
        <authorList>
            <consortium name="Ensembl"/>
        </authorList>
    </citation>
    <scope>IDENTIFICATION</scope>
    <source>
        <strain evidence="15">Thoroughbred</strain>
    </source>
</reference>
<protein>
    <submittedName>
        <fullName evidence="15">Uncharacterized protein</fullName>
    </submittedName>
</protein>
<proteinExistence type="inferred from homology"/>
<evidence type="ECO:0000259" key="14">
    <source>
        <dbReference type="PROSITE" id="PS50805"/>
    </source>
</evidence>
<keyword evidence="11" id="KW-0539">Nucleus</keyword>
<dbReference type="PANTHER" id="PTHR23234:SF10">
    <property type="entry name" value="RIKEN CDNA 6720489N17 GENE-RELATED"/>
    <property type="match status" value="1"/>
</dbReference>
<keyword evidence="9" id="KW-0238">DNA-binding</keyword>
<feature type="domain" description="C2H2-type" evidence="13">
    <location>
        <begin position="100"/>
        <end position="127"/>
    </location>
</feature>
<evidence type="ECO:0000256" key="6">
    <source>
        <dbReference type="ARBA" id="ARBA00022771"/>
    </source>
</evidence>
<dbReference type="FunFam" id="3.30.160.60:FF:000200">
    <property type="entry name" value="zinc finger protein 510 isoform X2"/>
    <property type="match status" value="1"/>
</dbReference>
<dbReference type="Gene3D" id="3.30.160.60">
    <property type="entry name" value="Classic Zinc Finger"/>
    <property type="match status" value="9"/>
</dbReference>
<dbReference type="Pfam" id="PF01352">
    <property type="entry name" value="KRAB"/>
    <property type="match status" value="1"/>
</dbReference>
<keyword evidence="4" id="KW-0479">Metal-binding</keyword>
<dbReference type="SUPFAM" id="SSF109640">
    <property type="entry name" value="KRAB domain (Kruppel-associated box)"/>
    <property type="match status" value="1"/>
</dbReference>
<dbReference type="PROSITE" id="PS50805">
    <property type="entry name" value="KRAB"/>
    <property type="match status" value="1"/>
</dbReference>
<keyword evidence="16" id="KW-1185">Reference proteome</keyword>
<feature type="domain" description="C2H2-type" evidence="13">
    <location>
        <begin position="266"/>
        <end position="293"/>
    </location>
</feature>
<dbReference type="PANTHER" id="PTHR23234">
    <property type="entry name" value="ZNF44 PROTEIN"/>
    <property type="match status" value="1"/>
</dbReference>
<evidence type="ECO:0000313" key="15">
    <source>
        <dbReference type="Ensembl" id="ENSECAP00000066419.1"/>
    </source>
</evidence>
<dbReference type="FunFam" id="3.30.160.60:FF:000443">
    <property type="entry name" value="Zinc finger protein 41"/>
    <property type="match status" value="1"/>
</dbReference>
<feature type="domain" description="C2H2-type" evidence="13">
    <location>
        <begin position="322"/>
        <end position="349"/>
    </location>
</feature>
<dbReference type="GO" id="GO:0045892">
    <property type="term" value="P:negative regulation of DNA-templated transcription"/>
    <property type="evidence" value="ECO:0007669"/>
    <property type="project" value="UniProtKB-ARBA"/>
</dbReference>
<dbReference type="Pfam" id="PF00096">
    <property type="entry name" value="zf-C2H2"/>
    <property type="match status" value="7"/>
</dbReference>
<dbReference type="InterPro" id="IPR036236">
    <property type="entry name" value="Znf_C2H2_sf"/>
</dbReference>
<dbReference type="GO" id="GO:0000978">
    <property type="term" value="F:RNA polymerase II cis-regulatory region sequence-specific DNA binding"/>
    <property type="evidence" value="ECO:0000318"/>
    <property type="project" value="GO_Central"/>
</dbReference>
<keyword evidence="7" id="KW-0862">Zinc</keyword>
<dbReference type="FunFam" id="3.30.160.60:FF:000320">
    <property type="entry name" value="Zinc finger protein 777"/>
    <property type="match status" value="1"/>
</dbReference>
<dbReference type="FunFam" id="3.30.160.60:FF:000249">
    <property type="entry name" value="Zinc finger protein 154"/>
    <property type="match status" value="1"/>
</dbReference>
<evidence type="ECO:0000313" key="16">
    <source>
        <dbReference type="Proteomes" id="UP000002281"/>
    </source>
</evidence>
<dbReference type="GO" id="GO:0005634">
    <property type="term" value="C:nucleus"/>
    <property type="evidence" value="ECO:0007669"/>
    <property type="project" value="UniProtKB-SubCell"/>
</dbReference>
<keyword evidence="5" id="KW-0677">Repeat</keyword>
<keyword evidence="10" id="KW-0804">Transcription</keyword>
<feature type="domain" description="C2H2-type" evidence="13">
    <location>
        <begin position="406"/>
        <end position="429"/>
    </location>
</feature>
<dbReference type="SMART" id="SM00355">
    <property type="entry name" value="ZnF_C2H2"/>
    <property type="match status" value="8"/>
</dbReference>
<evidence type="ECO:0000256" key="7">
    <source>
        <dbReference type="ARBA" id="ARBA00022833"/>
    </source>
</evidence>
<dbReference type="FunFam" id="3.30.160.60:FF:000642">
    <property type="entry name" value="Zinc finger with KRAB and SCAN domains 2"/>
    <property type="match status" value="1"/>
</dbReference>
<evidence type="ECO:0000256" key="1">
    <source>
        <dbReference type="ARBA" id="ARBA00003767"/>
    </source>
</evidence>
<evidence type="ECO:0000256" key="8">
    <source>
        <dbReference type="ARBA" id="ARBA00023015"/>
    </source>
</evidence>
<feature type="domain" description="KRAB" evidence="14">
    <location>
        <begin position="14"/>
        <end position="85"/>
    </location>
</feature>
<evidence type="ECO:0000256" key="9">
    <source>
        <dbReference type="ARBA" id="ARBA00023125"/>
    </source>
</evidence>
<evidence type="ECO:0000256" key="11">
    <source>
        <dbReference type="ARBA" id="ARBA00023242"/>
    </source>
</evidence>
<dbReference type="InterPro" id="IPR050758">
    <property type="entry name" value="Znf_C2H2-type"/>
</dbReference>
<comment type="function">
    <text evidence="1">May be involved in transcriptional regulation.</text>
</comment>